<evidence type="ECO:0000256" key="6">
    <source>
        <dbReference type="SAM" id="MobiDB-lite"/>
    </source>
</evidence>
<accession>A0A9N9KWH8</accession>
<dbReference type="Pfam" id="PF20684">
    <property type="entry name" value="Fung_rhodopsin"/>
    <property type="match status" value="1"/>
</dbReference>
<evidence type="ECO:0000256" key="2">
    <source>
        <dbReference type="ARBA" id="ARBA00022692"/>
    </source>
</evidence>
<sequence>MDPTPVNAAPQVTQTAPVHGPQALPGFDMPDENQDARIFGPVLGTGLLALIVICMRCYVRFKVLRTSWWDDYFIIGAMFLALCGMGLQIAENLMGFGHHTYYIYAKHGGQKGLKLGLELGLASQFVWIFAIMLVKLSVGMFLLRWTRMTNWQSYKVFIYFVMTFIFAYTFIVIGALLSQCTPIVYVKNGIVTGSCYAKHASAVFAYMQAGKHSTLCNVITDFAFAFLPITLLFKLRMSKKHKVALVVVIILGILASVCSAVRLKFLEDYEPGDDYEAARKHSNAPDGSWTGVDLVIWVMVECHIAMIAASIPTLRPLFKYFASVPLKSARTTRTRRNSAYTTRIELDNNPRRRSMRSNRSYRSIGRSMDRSETRSITRSANRSRCFYSTGSGRYEAVVTSRDRELKDEKKSLCELTDEDAAYYYPRHLDGTVDVGVIAVHTELIFTVEDRDEWEDIERARSLGRSCVRGKY</sequence>
<evidence type="ECO:0000256" key="3">
    <source>
        <dbReference type="ARBA" id="ARBA00022989"/>
    </source>
</evidence>
<reference evidence="9" key="1">
    <citation type="submission" date="2021-07" db="EMBL/GenBank/DDBJ databases">
        <authorList>
            <person name="Durling M."/>
        </authorList>
    </citation>
    <scope>NUCLEOTIDE SEQUENCE</scope>
</reference>
<evidence type="ECO:0000313" key="10">
    <source>
        <dbReference type="Proteomes" id="UP000696280"/>
    </source>
</evidence>
<dbReference type="GO" id="GO:0016020">
    <property type="term" value="C:membrane"/>
    <property type="evidence" value="ECO:0007669"/>
    <property type="project" value="UniProtKB-SubCell"/>
</dbReference>
<keyword evidence="2 7" id="KW-0812">Transmembrane</keyword>
<comment type="similarity">
    <text evidence="5">Belongs to the SAT4 family.</text>
</comment>
<feature type="domain" description="Rhodopsin" evidence="8">
    <location>
        <begin position="55"/>
        <end position="319"/>
    </location>
</feature>
<dbReference type="EMBL" id="CAJVRL010000050">
    <property type="protein sequence ID" value="CAG8953400.1"/>
    <property type="molecule type" value="Genomic_DNA"/>
</dbReference>
<organism evidence="9 10">
    <name type="scientific">Hymenoscyphus fraxineus</name>
    <dbReference type="NCBI Taxonomy" id="746836"/>
    <lineage>
        <taxon>Eukaryota</taxon>
        <taxon>Fungi</taxon>
        <taxon>Dikarya</taxon>
        <taxon>Ascomycota</taxon>
        <taxon>Pezizomycotina</taxon>
        <taxon>Leotiomycetes</taxon>
        <taxon>Helotiales</taxon>
        <taxon>Helotiaceae</taxon>
        <taxon>Hymenoscyphus</taxon>
    </lineage>
</organism>
<proteinExistence type="inferred from homology"/>
<feature type="region of interest" description="Disordered" evidence="6">
    <location>
        <begin position="353"/>
        <end position="374"/>
    </location>
</feature>
<protein>
    <recommendedName>
        <fullName evidence="8">Rhodopsin domain-containing protein</fullName>
    </recommendedName>
</protein>
<evidence type="ECO:0000256" key="4">
    <source>
        <dbReference type="ARBA" id="ARBA00023136"/>
    </source>
</evidence>
<dbReference type="Proteomes" id="UP000696280">
    <property type="component" value="Unassembled WGS sequence"/>
</dbReference>
<feature type="transmembrane region" description="Helical" evidence="7">
    <location>
        <begin position="212"/>
        <end position="233"/>
    </location>
</feature>
<feature type="transmembrane region" description="Helical" evidence="7">
    <location>
        <begin position="38"/>
        <end position="59"/>
    </location>
</feature>
<evidence type="ECO:0000256" key="1">
    <source>
        <dbReference type="ARBA" id="ARBA00004141"/>
    </source>
</evidence>
<evidence type="ECO:0000256" key="5">
    <source>
        <dbReference type="ARBA" id="ARBA00038359"/>
    </source>
</evidence>
<feature type="transmembrane region" description="Helical" evidence="7">
    <location>
        <begin position="294"/>
        <end position="314"/>
    </location>
</feature>
<feature type="transmembrane region" description="Helical" evidence="7">
    <location>
        <begin position="125"/>
        <end position="145"/>
    </location>
</feature>
<dbReference type="InterPro" id="IPR049326">
    <property type="entry name" value="Rhodopsin_dom_fungi"/>
</dbReference>
<feature type="transmembrane region" description="Helical" evidence="7">
    <location>
        <begin position="71"/>
        <end position="90"/>
    </location>
</feature>
<dbReference type="AlphaFoldDB" id="A0A9N9KWH8"/>
<keyword evidence="4 7" id="KW-0472">Membrane</keyword>
<keyword evidence="10" id="KW-1185">Reference proteome</keyword>
<evidence type="ECO:0000313" key="9">
    <source>
        <dbReference type="EMBL" id="CAG8953400.1"/>
    </source>
</evidence>
<feature type="transmembrane region" description="Helical" evidence="7">
    <location>
        <begin position="157"/>
        <end position="177"/>
    </location>
</feature>
<dbReference type="OrthoDB" id="5022096at2759"/>
<evidence type="ECO:0000259" key="8">
    <source>
        <dbReference type="Pfam" id="PF20684"/>
    </source>
</evidence>
<dbReference type="InterPro" id="IPR052337">
    <property type="entry name" value="SAT4-like"/>
</dbReference>
<name>A0A9N9KWH8_9HELO</name>
<dbReference type="PANTHER" id="PTHR33048">
    <property type="entry name" value="PTH11-LIKE INTEGRAL MEMBRANE PROTEIN (AFU_ORTHOLOGUE AFUA_5G11245)"/>
    <property type="match status" value="1"/>
</dbReference>
<dbReference type="PANTHER" id="PTHR33048:SF129">
    <property type="entry name" value="INTEGRAL MEMBRANE PROTEIN-RELATED"/>
    <property type="match status" value="1"/>
</dbReference>
<comment type="subcellular location">
    <subcellularLocation>
        <location evidence="1">Membrane</location>
        <topology evidence="1">Multi-pass membrane protein</topology>
    </subcellularLocation>
</comment>
<keyword evidence="3 7" id="KW-1133">Transmembrane helix</keyword>
<comment type="caution">
    <text evidence="9">The sequence shown here is derived from an EMBL/GenBank/DDBJ whole genome shotgun (WGS) entry which is preliminary data.</text>
</comment>
<gene>
    <name evidence="9" type="ORF">HYFRA_00010148</name>
</gene>
<evidence type="ECO:0000256" key="7">
    <source>
        <dbReference type="SAM" id="Phobius"/>
    </source>
</evidence>
<feature type="transmembrane region" description="Helical" evidence="7">
    <location>
        <begin position="245"/>
        <end position="265"/>
    </location>
</feature>